<evidence type="ECO:0000256" key="3">
    <source>
        <dbReference type="SAM" id="MobiDB-lite"/>
    </source>
</evidence>
<evidence type="ECO:0000256" key="4">
    <source>
        <dbReference type="SAM" id="SignalP"/>
    </source>
</evidence>
<feature type="compositionally biased region" description="Basic residues" evidence="3">
    <location>
        <begin position="222"/>
        <end position="234"/>
    </location>
</feature>
<dbReference type="SMART" id="SM00908">
    <property type="entry name" value="Gal-bind_lectin"/>
    <property type="match status" value="1"/>
</dbReference>
<dbReference type="PROSITE" id="PS51304">
    <property type="entry name" value="GALECTIN"/>
    <property type="match status" value="1"/>
</dbReference>
<reference evidence="7" key="1">
    <citation type="submission" date="2011-07" db="EMBL/GenBank/DDBJ databases">
        <authorList>
            <consortium name="Caenorhabditis brenneri Sequencing and Analysis Consortium"/>
            <person name="Wilson R.K."/>
        </authorList>
    </citation>
    <scope>NUCLEOTIDE SEQUENCE [LARGE SCALE GENOMIC DNA]</scope>
    <source>
        <strain evidence="7">PB2801</strain>
    </source>
</reference>
<evidence type="ECO:0000313" key="7">
    <source>
        <dbReference type="Proteomes" id="UP000008068"/>
    </source>
</evidence>
<dbReference type="InterPro" id="IPR001079">
    <property type="entry name" value="Galectin_CRD"/>
</dbReference>
<dbReference type="Gene3D" id="2.60.120.200">
    <property type="match status" value="1"/>
</dbReference>
<accession>G0NMM7</accession>
<dbReference type="SUPFAM" id="SSF49899">
    <property type="entry name" value="Concanavalin A-like lectins/glucanases"/>
    <property type="match status" value="1"/>
</dbReference>
<keyword evidence="4" id="KW-0732">Signal</keyword>
<dbReference type="Pfam" id="PF00337">
    <property type="entry name" value="Gal-bind_lectin"/>
    <property type="match status" value="1"/>
</dbReference>
<gene>
    <name evidence="6" type="ORF">CAEBREN_20654</name>
</gene>
<organism evidence="7">
    <name type="scientific">Caenorhabditis brenneri</name>
    <name type="common">Nematode worm</name>
    <dbReference type="NCBI Taxonomy" id="135651"/>
    <lineage>
        <taxon>Eukaryota</taxon>
        <taxon>Metazoa</taxon>
        <taxon>Ecdysozoa</taxon>
        <taxon>Nematoda</taxon>
        <taxon>Chromadorea</taxon>
        <taxon>Rhabditida</taxon>
        <taxon>Rhabditina</taxon>
        <taxon>Rhabditomorpha</taxon>
        <taxon>Rhabditoidea</taxon>
        <taxon>Rhabditidae</taxon>
        <taxon>Peloderinae</taxon>
        <taxon>Caenorhabditis</taxon>
    </lineage>
</organism>
<evidence type="ECO:0000256" key="1">
    <source>
        <dbReference type="ARBA" id="ARBA00022734"/>
    </source>
</evidence>
<dbReference type="InParanoid" id="G0NMM7"/>
<proteinExistence type="predicted"/>
<protein>
    <recommendedName>
        <fullName evidence="2">Galectin</fullName>
    </recommendedName>
</protein>
<dbReference type="HOGENOM" id="CLU_1157281_0_0_1"/>
<dbReference type="EMBL" id="GL379911">
    <property type="protein sequence ID" value="EGT34196.1"/>
    <property type="molecule type" value="Genomic_DNA"/>
</dbReference>
<dbReference type="Proteomes" id="UP000008068">
    <property type="component" value="Unassembled WGS sequence"/>
</dbReference>
<name>G0NMM7_CAEBE</name>
<sequence>MMIFVLFLILASFPQFSQSRVTTYTHEGKHVLKNESRSFDVIQEDFKENYKNVFDSGEEFVHETDIPLFQKGDEIVIRLLCIGRFGIFLNGFKDEEKISLGISFRPDEQVIVFNSYMTSKWRNEEKLGVEIEPPKVLRISIKLQENNFMVTINHQLKIFYHRSVIVAGPMRVFFLGQVAIDEFHVVEKSIEQSTSYSKNGPVSNMGRDRTAPKTVKEQTGAKTKKSQRPTRHRNTTPSSF</sequence>
<feature type="region of interest" description="Disordered" evidence="3">
    <location>
        <begin position="194"/>
        <end position="240"/>
    </location>
</feature>
<evidence type="ECO:0000259" key="5">
    <source>
        <dbReference type="PROSITE" id="PS51304"/>
    </source>
</evidence>
<evidence type="ECO:0000313" key="6">
    <source>
        <dbReference type="EMBL" id="EGT34196.1"/>
    </source>
</evidence>
<feature type="signal peptide" evidence="4">
    <location>
        <begin position="1"/>
        <end position="19"/>
    </location>
</feature>
<keyword evidence="7" id="KW-1185">Reference proteome</keyword>
<keyword evidence="1 2" id="KW-0430">Lectin</keyword>
<feature type="domain" description="Galectin" evidence="5">
    <location>
        <begin position="61"/>
        <end position="186"/>
    </location>
</feature>
<dbReference type="AlphaFoldDB" id="G0NMM7"/>
<feature type="compositionally biased region" description="Basic and acidic residues" evidence="3">
    <location>
        <begin position="206"/>
        <end position="216"/>
    </location>
</feature>
<dbReference type="InterPro" id="IPR013320">
    <property type="entry name" value="ConA-like_dom_sf"/>
</dbReference>
<dbReference type="GO" id="GO:0030246">
    <property type="term" value="F:carbohydrate binding"/>
    <property type="evidence" value="ECO:0007669"/>
    <property type="project" value="UniProtKB-UniRule"/>
</dbReference>
<evidence type="ECO:0000256" key="2">
    <source>
        <dbReference type="RuleBase" id="RU102079"/>
    </source>
</evidence>
<feature type="chain" id="PRO_5003406016" description="Galectin" evidence="4">
    <location>
        <begin position="20"/>
        <end position="240"/>
    </location>
</feature>